<sequence length="248" mass="27950">MITETPEYNGRGVLEMGLQQIIETSAQEDELATVNVQPPTIPEEVYDQPVQDGQNIPVLVTEEQPQELPIMEEQPQQLPMMDVDQPLPERAKQSDPIESMDAQPEVVAPMEILPVRETSPEPPQVLSPSCGFHNKECALISTDISVTISCTDSVYKEKCSELENGNIWTEQHVWEALLELWEKGKGRTTFAQLCPTSTTTKFSAALVLQFILHLCAQRKLFLNQEQSKPFDDIHILLRRLKNQSTNLA</sequence>
<protein>
    <submittedName>
        <fullName evidence="1">Uncharacterized protein</fullName>
    </submittedName>
</protein>
<name>A0A7R9F5Z2_9NEOP</name>
<dbReference type="Gene3D" id="1.10.10.580">
    <property type="entry name" value="Structural maintenance of chromosome 1. Chain E"/>
    <property type="match status" value="1"/>
</dbReference>
<dbReference type="EMBL" id="OD569067">
    <property type="protein sequence ID" value="CAD7447626.1"/>
    <property type="molecule type" value="Genomic_DNA"/>
</dbReference>
<evidence type="ECO:0000313" key="1">
    <source>
        <dbReference type="EMBL" id="CAD7447626.1"/>
    </source>
</evidence>
<organism evidence="1">
    <name type="scientific">Timema bartmani</name>
    <dbReference type="NCBI Taxonomy" id="61472"/>
    <lineage>
        <taxon>Eukaryota</taxon>
        <taxon>Metazoa</taxon>
        <taxon>Ecdysozoa</taxon>
        <taxon>Arthropoda</taxon>
        <taxon>Hexapoda</taxon>
        <taxon>Insecta</taxon>
        <taxon>Pterygota</taxon>
        <taxon>Neoptera</taxon>
        <taxon>Polyneoptera</taxon>
        <taxon>Phasmatodea</taxon>
        <taxon>Timematodea</taxon>
        <taxon>Timematoidea</taxon>
        <taxon>Timematidae</taxon>
        <taxon>Timema</taxon>
    </lineage>
</organism>
<accession>A0A7R9F5Z2</accession>
<dbReference type="AlphaFoldDB" id="A0A7R9F5Z2"/>
<gene>
    <name evidence="1" type="ORF">TBIB3V08_LOCUS9935</name>
</gene>
<dbReference type="InterPro" id="IPR023093">
    <property type="entry name" value="ScpA-like_C"/>
</dbReference>
<reference evidence="1" key="1">
    <citation type="submission" date="2020-11" db="EMBL/GenBank/DDBJ databases">
        <authorList>
            <person name="Tran Van P."/>
        </authorList>
    </citation>
    <scope>NUCLEOTIDE SEQUENCE</scope>
</reference>
<proteinExistence type="predicted"/>